<keyword evidence="2" id="KW-1185">Reference proteome</keyword>
<sequence>MGRNKLPTIPTADGPDNRTIPTAAGGPPSEVTIAAMVLEFKIGWLLQSTKPLPTSLSSLFSRKVFSANKYKAKILIPIPFGETRGGTGEEDMEWKENKKESFWDSEIENLRKMEEDTVVEEVGCSPSKEYEVGKQKVNEYENLPLKNDGNEKDEEEEKGVQSAIGFPVSYSEFV</sequence>
<accession>A0ACC0A2A8</accession>
<protein>
    <submittedName>
        <fullName evidence="1">Uncharacterized protein</fullName>
    </submittedName>
</protein>
<comment type="caution">
    <text evidence="1">The sequence shown here is derived from an EMBL/GenBank/DDBJ whole genome shotgun (WGS) entry which is preliminary data.</text>
</comment>
<dbReference type="Proteomes" id="UP001060085">
    <property type="component" value="Linkage Group LG07"/>
</dbReference>
<evidence type="ECO:0000313" key="1">
    <source>
        <dbReference type="EMBL" id="KAI5654724.1"/>
    </source>
</evidence>
<gene>
    <name evidence="1" type="ORF">M9H77_31911</name>
</gene>
<proteinExistence type="predicted"/>
<dbReference type="EMBL" id="CM044707">
    <property type="protein sequence ID" value="KAI5654724.1"/>
    <property type="molecule type" value="Genomic_DNA"/>
</dbReference>
<reference evidence="2" key="1">
    <citation type="journal article" date="2023" name="Nat. Plants">
        <title>Single-cell RNA sequencing provides a high-resolution roadmap for understanding the multicellular compartmentation of specialized metabolism.</title>
        <authorList>
            <person name="Sun S."/>
            <person name="Shen X."/>
            <person name="Li Y."/>
            <person name="Li Y."/>
            <person name="Wang S."/>
            <person name="Li R."/>
            <person name="Zhang H."/>
            <person name="Shen G."/>
            <person name="Guo B."/>
            <person name="Wei J."/>
            <person name="Xu J."/>
            <person name="St-Pierre B."/>
            <person name="Chen S."/>
            <person name="Sun C."/>
        </authorList>
    </citation>
    <scope>NUCLEOTIDE SEQUENCE [LARGE SCALE GENOMIC DNA]</scope>
</reference>
<evidence type="ECO:0000313" key="2">
    <source>
        <dbReference type="Proteomes" id="UP001060085"/>
    </source>
</evidence>
<organism evidence="1 2">
    <name type="scientific">Catharanthus roseus</name>
    <name type="common">Madagascar periwinkle</name>
    <name type="synonym">Vinca rosea</name>
    <dbReference type="NCBI Taxonomy" id="4058"/>
    <lineage>
        <taxon>Eukaryota</taxon>
        <taxon>Viridiplantae</taxon>
        <taxon>Streptophyta</taxon>
        <taxon>Embryophyta</taxon>
        <taxon>Tracheophyta</taxon>
        <taxon>Spermatophyta</taxon>
        <taxon>Magnoliopsida</taxon>
        <taxon>eudicotyledons</taxon>
        <taxon>Gunneridae</taxon>
        <taxon>Pentapetalae</taxon>
        <taxon>asterids</taxon>
        <taxon>lamiids</taxon>
        <taxon>Gentianales</taxon>
        <taxon>Apocynaceae</taxon>
        <taxon>Rauvolfioideae</taxon>
        <taxon>Vinceae</taxon>
        <taxon>Catharanthinae</taxon>
        <taxon>Catharanthus</taxon>
    </lineage>
</organism>
<name>A0ACC0A2A8_CATRO</name>